<reference evidence="2 3" key="1">
    <citation type="journal article" date="2024" name="J. Plant Pathol.">
        <title>Sequence and assembly of the genome of Seiridium unicorne, isolate CBS 538.82, causal agent of cypress canker disease.</title>
        <authorList>
            <person name="Scali E."/>
            <person name="Rocca G.D."/>
            <person name="Danti R."/>
            <person name="Garbelotto M."/>
            <person name="Barberini S."/>
            <person name="Baroncelli R."/>
            <person name="Emiliani G."/>
        </authorList>
    </citation>
    <scope>NUCLEOTIDE SEQUENCE [LARGE SCALE GENOMIC DNA]</scope>
    <source>
        <strain evidence="2 3">BM-138-508</strain>
    </source>
</reference>
<feature type="compositionally biased region" description="Pro residues" evidence="1">
    <location>
        <begin position="81"/>
        <end position="107"/>
    </location>
</feature>
<feature type="region of interest" description="Disordered" evidence="1">
    <location>
        <begin position="76"/>
        <end position="131"/>
    </location>
</feature>
<dbReference type="InterPro" id="IPR011009">
    <property type="entry name" value="Kinase-like_dom_sf"/>
</dbReference>
<evidence type="ECO:0008006" key="4">
    <source>
        <dbReference type="Google" id="ProtNLM"/>
    </source>
</evidence>
<dbReference type="EMBL" id="JARVKF010000442">
    <property type="protein sequence ID" value="KAK9413169.1"/>
    <property type="molecule type" value="Genomic_DNA"/>
</dbReference>
<dbReference type="SUPFAM" id="SSF56112">
    <property type="entry name" value="Protein kinase-like (PK-like)"/>
    <property type="match status" value="1"/>
</dbReference>
<keyword evidence="3" id="KW-1185">Reference proteome</keyword>
<evidence type="ECO:0000256" key="1">
    <source>
        <dbReference type="SAM" id="MobiDB-lite"/>
    </source>
</evidence>
<feature type="region of interest" description="Disordered" evidence="1">
    <location>
        <begin position="1"/>
        <end position="20"/>
    </location>
</feature>
<feature type="compositionally biased region" description="Low complexity" evidence="1">
    <location>
        <begin position="108"/>
        <end position="119"/>
    </location>
</feature>
<feature type="compositionally biased region" description="Basic and acidic residues" evidence="1">
    <location>
        <begin position="9"/>
        <end position="20"/>
    </location>
</feature>
<gene>
    <name evidence="2" type="ORF">SUNI508_12054</name>
</gene>
<evidence type="ECO:0000313" key="2">
    <source>
        <dbReference type="EMBL" id="KAK9413169.1"/>
    </source>
</evidence>
<name>A0ABR2UF73_9PEZI</name>
<protein>
    <recommendedName>
        <fullName evidence="4">Aminoglycoside phosphotransferase domain-containing protein</fullName>
    </recommendedName>
</protein>
<proteinExistence type="predicted"/>
<organism evidence="2 3">
    <name type="scientific">Seiridium unicorne</name>
    <dbReference type="NCBI Taxonomy" id="138068"/>
    <lineage>
        <taxon>Eukaryota</taxon>
        <taxon>Fungi</taxon>
        <taxon>Dikarya</taxon>
        <taxon>Ascomycota</taxon>
        <taxon>Pezizomycotina</taxon>
        <taxon>Sordariomycetes</taxon>
        <taxon>Xylariomycetidae</taxon>
        <taxon>Amphisphaeriales</taxon>
        <taxon>Sporocadaceae</taxon>
        <taxon>Seiridium</taxon>
    </lineage>
</organism>
<sequence length="303" mass="33310">MSAEASNDEIERRRVHDFFQQPGERRFEELAHDGQPARNFVLKREYREGEESLQLEIDRLTMVGGGLHIVQQADVTSPPWAEQPPASPQSPPPPPPPPSPSPAPAPPANAGGSASASEPRSPDPPPPAVQPQAQRIYLQGPTLVLELLANGSLEEFVWKANEYMGQDTILVKQLPNRLLWRFFLCFVRMMIAMAYPRNRVAGQAPSMEQLPADHSQQPGIFTHGDIHVGNIMMGDFDPLEPEHSITPILKLIDFGVFSGVRGDDIGGMAAFYATGIKEHMKNLGFVRALTNKAVVHIGPLTAR</sequence>
<comment type="caution">
    <text evidence="2">The sequence shown here is derived from an EMBL/GenBank/DDBJ whole genome shotgun (WGS) entry which is preliminary data.</text>
</comment>
<accession>A0ABR2UF73</accession>
<dbReference type="Proteomes" id="UP001408356">
    <property type="component" value="Unassembled WGS sequence"/>
</dbReference>
<evidence type="ECO:0000313" key="3">
    <source>
        <dbReference type="Proteomes" id="UP001408356"/>
    </source>
</evidence>